<protein>
    <submittedName>
        <fullName evidence="2">(northern house mosquito) hypothetical protein</fullName>
    </submittedName>
</protein>
<dbReference type="EMBL" id="HBUE01279642">
    <property type="protein sequence ID" value="CAG6568292.1"/>
    <property type="molecule type" value="Transcribed_RNA"/>
</dbReference>
<name>A0A8D8JDA1_CULPI</name>
<accession>A0A8D8JDA1</accession>
<feature type="region of interest" description="Disordered" evidence="1">
    <location>
        <begin position="1"/>
        <end position="43"/>
    </location>
</feature>
<organism evidence="2">
    <name type="scientific">Culex pipiens</name>
    <name type="common">House mosquito</name>
    <dbReference type="NCBI Taxonomy" id="7175"/>
    <lineage>
        <taxon>Eukaryota</taxon>
        <taxon>Metazoa</taxon>
        <taxon>Ecdysozoa</taxon>
        <taxon>Arthropoda</taxon>
        <taxon>Hexapoda</taxon>
        <taxon>Insecta</taxon>
        <taxon>Pterygota</taxon>
        <taxon>Neoptera</taxon>
        <taxon>Endopterygota</taxon>
        <taxon>Diptera</taxon>
        <taxon>Nematocera</taxon>
        <taxon>Culicoidea</taxon>
        <taxon>Culicidae</taxon>
        <taxon>Culicinae</taxon>
        <taxon>Culicini</taxon>
        <taxon>Culex</taxon>
        <taxon>Culex</taxon>
    </lineage>
</organism>
<sequence length="100" mass="10981">MPQGKTGRNVRDWKTTAGTCPRVDSGTQRVRVPSKHVQGAQSDVPDWQEVYHSVRPRRARTGRVRCHEPKPHPQAQPDLLHGCGPVDADYGLYGTGTGGL</sequence>
<evidence type="ECO:0000256" key="1">
    <source>
        <dbReference type="SAM" id="MobiDB-lite"/>
    </source>
</evidence>
<proteinExistence type="predicted"/>
<reference evidence="2" key="1">
    <citation type="submission" date="2021-05" db="EMBL/GenBank/DDBJ databases">
        <authorList>
            <person name="Alioto T."/>
            <person name="Alioto T."/>
            <person name="Gomez Garrido J."/>
        </authorList>
    </citation>
    <scope>NUCLEOTIDE SEQUENCE</scope>
</reference>
<feature type="region of interest" description="Disordered" evidence="1">
    <location>
        <begin position="60"/>
        <end position="81"/>
    </location>
</feature>
<dbReference type="AlphaFoldDB" id="A0A8D8JDA1"/>
<dbReference type="EMBL" id="HBUE01174153">
    <property type="protein sequence ID" value="CAG6516784.1"/>
    <property type="molecule type" value="Transcribed_RNA"/>
</dbReference>
<evidence type="ECO:0000313" key="2">
    <source>
        <dbReference type="EMBL" id="CAG6568292.1"/>
    </source>
</evidence>